<evidence type="ECO:0000313" key="8">
    <source>
        <dbReference type="Proteomes" id="UP001339962"/>
    </source>
</evidence>
<organism evidence="7 8">
    <name type="scientific">Anoxybacteroides rupiense</name>
    <dbReference type="NCBI Taxonomy" id="311460"/>
    <lineage>
        <taxon>Bacteria</taxon>
        <taxon>Bacillati</taxon>
        <taxon>Bacillota</taxon>
        <taxon>Bacilli</taxon>
        <taxon>Bacillales</taxon>
        <taxon>Anoxybacillaceae</taxon>
        <taxon>Anoxybacteroides</taxon>
    </lineage>
</organism>
<comment type="catalytic activity">
    <reaction evidence="4">
        <text>glycine + O2 + H2O = glyoxylate + H2O2 + NH4(+)</text>
        <dbReference type="Rhea" id="RHEA:11532"/>
        <dbReference type="ChEBI" id="CHEBI:15377"/>
        <dbReference type="ChEBI" id="CHEBI:15379"/>
        <dbReference type="ChEBI" id="CHEBI:16240"/>
        <dbReference type="ChEBI" id="CHEBI:28938"/>
        <dbReference type="ChEBI" id="CHEBI:36655"/>
        <dbReference type="ChEBI" id="CHEBI:57305"/>
        <dbReference type="EC" id="1.4.3.19"/>
    </reaction>
</comment>
<accession>A0ABD5IV41</accession>
<dbReference type="PANTHER" id="PTHR13847">
    <property type="entry name" value="SARCOSINE DEHYDROGENASE-RELATED"/>
    <property type="match status" value="1"/>
</dbReference>
<name>A0ABD5IV41_9BACL</name>
<protein>
    <recommendedName>
        <fullName evidence="5">glycine oxidase</fullName>
        <ecNumber evidence="5">1.4.3.19</ecNumber>
    </recommendedName>
</protein>
<comment type="pathway">
    <text evidence="1">Cofactor biosynthesis; thiamine diphosphate biosynthesis.</text>
</comment>
<evidence type="ECO:0000256" key="3">
    <source>
        <dbReference type="ARBA" id="ARBA00023002"/>
    </source>
</evidence>
<keyword evidence="3 7" id="KW-0560">Oxidoreductase</keyword>
<dbReference type="EMBL" id="JARTLI010000017">
    <property type="protein sequence ID" value="MED5052182.1"/>
    <property type="molecule type" value="Genomic_DNA"/>
</dbReference>
<feature type="domain" description="FAD dependent oxidoreductase" evidence="6">
    <location>
        <begin position="7"/>
        <end position="352"/>
    </location>
</feature>
<dbReference type="Gene3D" id="3.50.50.60">
    <property type="entry name" value="FAD/NAD(P)-binding domain"/>
    <property type="match status" value="1"/>
</dbReference>
<dbReference type="InterPro" id="IPR012727">
    <property type="entry name" value="Gly_oxidase_ThiO"/>
</dbReference>
<evidence type="ECO:0000313" key="7">
    <source>
        <dbReference type="EMBL" id="MED5052182.1"/>
    </source>
</evidence>
<dbReference type="InterPro" id="IPR036188">
    <property type="entry name" value="FAD/NAD-bd_sf"/>
</dbReference>
<dbReference type="NCBIfam" id="TIGR02352">
    <property type="entry name" value="thiamin_ThiO"/>
    <property type="match status" value="1"/>
</dbReference>
<keyword evidence="2" id="KW-0784">Thiamine biosynthesis</keyword>
<dbReference type="GO" id="GO:0043799">
    <property type="term" value="F:glycine oxidase activity"/>
    <property type="evidence" value="ECO:0007669"/>
    <property type="project" value="UniProtKB-EC"/>
</dbReference>
<dbReference type="AlphaFoldDB" id="A0ABD5IV41"/>
<dbReference type="RefSeq" id="WP_328218400.1">
    <property type="nucleotide sequence ID" value="NZ_JARTLI010000017.1"/>
</dbReference>
<gene>
    <name evidence="7" type="primary">thiO</name>
    <name evidence="7" type="ORF">P9850_09990</name>
</gene>
<dbReference type="GO" id="GO:0009228">
    <property type="term" value="P:thiamine biosynthetic process"/>
    <property type="evidence" value="ECO:0007669"/>
    <property type="project" value="UniProtKB-KW"/>
</dbReference>
<comment type="caution">
    <text evidence="7">The sequence shown here is derived from an EMBL/GenBank/DDBJ whole genome shotgun (WGS) entry which is preliminary data.</text>
</comment>
<evidence type="ECO:0000259" key="6">
    <source>
        <dbReference type="Pfam" id="PF01266"/>
    </source>
</evidence>
<dbReference type="InterPro" id="IPR006076">
    <property type="entry name" value="FAD-dep_OxRdtase"/>
</dbReference>
<dbReference type="Gene3D" id="3.30.9.10">
    <property type="entry name" value="D-Amino Acid Oxidase, subunit A, domain 2"/>
    <property type="match status" value="1"/>
</dbReference>
<proteinExistence type="predicted"/>
<dbReference type="EC" id="1.4.3.19" evidence="5"/>
<sequence>MAHNHYDVAIIGGGVIGGSIAFQLAKRNVRTVVLEKERIASQASSAAAGMLGAQSEFASDSPLISLALKSRAMFGQVAEELKQLTGIDIGYVQKGMLKVAVTEEEQKSLQEHYEFWRKMGQPVQWLSASELASLEPNVNPTLKGVMYIAEDGQVSAPHLSLAFAKASMACGAQWHEFTEVIDIKEQGGLYELRTNQGVIAADAVVVSGGAWSALFLEKTGLSLSIYPVKGECLLVKTEKPLIQATLFAKNGCYLVPKRGGRILIGATSTPHTFDQKVTVQGVTHLLEKAQELVPSIGGAELEKSWTGIRPQTKDGLPYIGKHPHYQNVWIASGHYRNGILLSPLTGVLIADLVEGKGSGELDITPFAVTRHHDAISTV</sequence>
<dbReference type="PANTHER" id="PTHR13847:SF289">
    <property type="entry name" value="GLYCINE OXIDASE"/>
    <property type="match status" value="1"/>
</dbReference>
<dbReference type="Pfam" id="PF01266">
    <property type="entry name" value="DAO"/>
    <property type="match status" value="1"/>
</dbReference>
<evidence type="ECO:0000256" key="4">
    <source>
        <dbReference type="ARBA" id="ARBA00049872"/>
    </source>
</evidence>
<dbReference type="SUPFAM" id="SSF54373">
    <property type="entry name" value="FAD-linked reductases, C-terminal domain"/>
    <property type="match status" value="1"/>
</dbReference>
<reference evidence="7 8" key="1">
    <citation type="submission" date="2023-03" db="EMBL/GenBank/DDBJ databases">
        <title>Bacillus Genome Sequencing.</title>
        <authorList>
            <person name="Dunlap C."/>
        </authorList>
    </citation>
    <scope>NUCLEOTIDE SEQUENCE [LARGE SCALE GENOMIC DNA]</scope>
    <source>
        <strain evidence="7 8">NRS-38</strain>
    </source>
</reference>
<evidence type="ECO:0000256" key="2">
    <source>
        <dbReference type="ARBA" id="ARBA00022977"/>
    </source>
</evidence>
<evidence type="ECO:0000256" key="1">
    <source>
        <dbReference type="ARBA" id="ARBA00004948"/>
    </source>
</evidence>
<dbReference type="Proteomes" id="UP001339962">
    <property type="component" value="Unassembled WGS sequence"/>
</dbReference>
<evidence type="ECO:0000256" key="5">
    <source>
        <dbReference type="ARBA" id="ARBA00050018"/>
    </source>
</evidence>
<dbReference type="SUPFAM" id="SSF51905">
    <property type="entry name" value="FAD/NAD(P)-binding domain"/>
    <property type="match status" value="1"/>
</dbReference>